<feature type="region of interest" description="Disordered" evidence="6">
    <location>
        <begin position="242"/>
        <end position="267"/>
    </location>
</feature>
<dbReference type="InterPro" id="IPR049326">
    <property type="entry name" value="Rhodopsin_dom_fungi"/>
</dbReference>
<keyword evidence="2 7" id="KW-0812">Transmembrane</keyword>
<protein>
    <recommendedName>
        <fullName evidence="8">Rhodopsin domain-containing protein</fullName>
    </recommendedName>
</protein>
<dbReference type="PANTHER" id="PTHR33048">
    <property type="entry name" value="PTH11-LIKE INTEGRAL MEMBRANE PROTEIN (AFU_ORTHOLOGUE AFUA_5G11245)"/>
    <property type="match status" value="1"/>
</dbReference>
<proteinExistence type="inferred from homology"/>
<feature type="compositionally biased region" description="Basic and acidic residues" evidence="6">
    <location>
        <begin position="248"/>
        <end position="257"/>
    </location>
</feature>
<evidence type="ECO:0000313" key="9">
    <source>
        <dbReference type="EMBL" id="KAF2846521.1"/>
    </source>
</evidence>
<feature type="transmembrane region" description="Helical" evidence="7">
    <location>
        <begin position="67"/>
        <end position="87"/>
    </location>
</feature>
<evidence type="ECO:0000256" key="1">
    <source>
        <dbReference type="ARBA" id="ARBA00004141"/>
    </source>
</evidence>
<evidence type="ECO:0000256" key="7">
    <source>
        <dbReference type="SAM" id="Phobius"/>
    </source>
</evidence>
<organism evidence="9 10">
    <name type="scientific">Plenodomus tracheiphilus IPT5</name>
    <dbReference type="NCBI Taxonomy" id="1408161"/>
    <lineage>
        <taxon>Eukaryota</taxon>
        <taxon>Fungi</taxon>
        <taxon>Dikarya</taxon>
        <taxon>Ascomycota</taxon>
        <taxon>Pezizomycotina</taxon>
        <taxon>Dothideomycetes</taxon>
        <taxon>Pleosporomycetidae</taxon>
        <taxon>Pleosporales</taxon>
        <taxon>Pleosporineae</taxon>
        <taxon>Leptosphaeriaceae</taxon>
        <taxon>Plenodomus</taxon>
    </lineage>
</organism>
<evidence type="ECO:0000256" key="3">
    <source>
        <dbReference type="ARBA" id="ARBA00022989"/>
    </source>
</evidence>
<comment type="subcellular location">
    <subcellularLocation>
        <location evidence="1">Membrane</location>
        <topology evidence="1">Multi-pass membrane protein</topology>
    </subcellularLocation>
</comment>
<evidence type="ECO:0000256" key="5">
    <source>
        <dbReference type="ARBA" id="ARBA00038359"/>
    </source>
</evidence>
<dbReference type="Pfam" id="PF20684">
    <property type="entry name" value="Fung_rhodopsin"/>
    <property type="match status" value="1"/>
</dbReference>
<evidence type="ECO:0000313" key="10">
    <source>
        <dbReference type="Proteomes" id="UP000799423"/>
    </source>
</evidence>
<name>A0A6A7ATD3_9PLEO</name>
<feature type="transmembrane region" description="Helical" evidence="7">
    <location>
        <begin position="197"/>
        <end position="215"/>
    </location>
</feature>
<dbReference type="EMBL" id="MU006334">
    <property type="protein sequence ID" value="KAF2846521.1"/>
    <property type="molecule type" value="Genomic_DNA"/>
</dbReference>
<feature type="transmembrane region" description="Helical" evidence="7">
    <location>
        <begin position="153"/>
        <end position="177"/>
    </location>
</feature>
<evidence type="ECO:0000256" key="6">
    <source>
        <dbReference type="SAM" id="MobiDB-lite"/>
    </source>
</evidence>
<dbReference type="OrthoDB" id="5391602at2759"/>
<reference evidence="9" key="1">
    <citation type="submission" date="2020-01" db="EMBL/GenBank/DDBJ databases">
        <authorList>
            <consortium name="DOE Joint Genome Institute"/>
            <person name="Haridas S."/>
            <person name="Albert R."/>
            <person name="Binder M."/>
            <person name="Bloem J."/>
            <person name="Labutti K."/>
            <person name="Salamov A."/>
            <person name="Andreopoulos B."/>
            <person name="Baker S.E."/>
            <person name="Barry K."/>
            <person name="Bills G."/>
            <person name="Bluhm B.H."/>
            <person name="Cannon C."/>
            <person name="Castanera R."/>
            <person name="Culley D.E."/>
            <person name="Daum C."/>
            <person name="Ezra D."/>
            <person name="Gonzalez J.B."/>
            <person name="Henrissat B."/>
            <person name="Kuo A."/>
            <person name="Liang C."/>
            <person name="Lipzen A."/>
            <person name="Lutzoni F."/>
            <person name="Magnuson J."/>
            <person name="Mondo S."/>
            <person name="Nolan M."/>
            <person name="Ohm R."/>
            <person name="Pangilinan J."/>
            <person name="Park H.-J."/>
            <person name="Ramirez L."/>
            <person name="Alfaro M."/>
            <person name="Sun H."/>
            <person name="Tritt A."/>
            <person name="Yoshinaga Y."/>
            <person name="Zwiers L.-H."/>
            <person name="Turgeon B.G."/>
            <person name="Goodwin S.B."/>
            <person name="Spatafora J.W."/>
            <person name="Crous P.W."/>
            <person name="Grigoriev I.V."/>
        </authorList>
    </citation>
    <scope>NUCLEOTIDE SEQUENCE</scope>
    <source>
        <strain evidence="9">IPT5</strain>
    </source>
</reference>
<evidence type="ECO:0000256" key="4">
    <source>
        <dbReference type="ARBA" id="ARBA00023136"/>
    </source>
</evidence>
<accession>A0A6A7ATD3</accession>
<dbReference type="GO" id="GO:0016020">
    <property type="term" value="C:membrane"/>
    <property type="evidence" value="ECO:0007669"/>
    <property type="project" value="UniProtKB-SubCell"/>
</dbReference>
<dbReference type="InterPro" id="IPR052337">
    <property type="entry name" value="SAT4-like"/>
</dbReference>
<dbReference type="AlphaFoldDB" id="A0A6A7ATD3"/>
<comment type="similarity">
    <text evidence="5">Belongs to the SAT4 family.</text>
</comment>
<keyword evidence="10" id="KW-1185">Reference proteome</keyword>
<gene>
    <name evidence="9" type="ORF">T440DRAFT_510834</name>
</gene>
<evidence type="ECO:0000256" key="2">
    <source>
        <dbReference type="ARBA" id="ARBA00022692"/>
    </source>
</evidence>
<keyword evidence="4 7" id="KW-0472">Membrane</keyword>
<dbReference type="PANTHER" id="PTHR33048:SF134">
    <property type="entry name" value="INTEGRAL MEMBRANE PROTEIN"/>
    <property type="match status" value="1"/>
</dbReference>
<feature type="domain" description="Rhodopsin" evidence="8">
    <location>
        <begin position="29"/>
        <end position="218"/>
    </location>
</feature>
<keyword evidence="3 7" id="KW-1133">Transmembrane helix</keyword>
<feature type="transmembrane region" description="Helical" evidence="7">
    <location>
        <begin position="118"/>
        <end position="141"/>
    </location>
</feature>
<evidence type="ECO:0000259" key="8">
    <source>
        <dbReference type="Pfam" id="PF20684"/>
    </source>
</evidence>
<dbReference type="Proteomes" id="UP000799423">
    <property type="component" value="Unassembled WGS sequence"/>
</dbReference>
<sequence length="298" mass="33467">MIGVAAGGGGRPLPRDAYGNPTRTHKYIIFKKTMYGADLTQLWALGPTKLSVLFLYRRIFGVMGRKFNAISMSLVVLVICWHIAFFFTNMFQYYPIRGMWAMNPKDAHSTMKSSTKMFLAQSYADVALDIVIITVPMPLIWKLQMDVKKKIGISCIFLLGALTVAASAARTAVQYGVAKEFEKHNPDITYYLSPINYWPIIEASLGIVGACLPLLRPIGHVYTFRNLYLVSSRALSKVSRISGSSKGSSRESNESHSSKPNSIQIDVQRDIECPKNERWLKIYHDTALDETIDQKSQI</sequence>